<gene>
    <name evidence="7" type="ORF">IFE19_09025</name>
</gene>
<proteinExistence type="predicted"/>
<evidence type="ECO:0000256" key="2">
    <source>
        <dbReference type="ARBA" id="ARBA00022692"/>
    </source>
</evidence>
<evidence type="ECO:0000256" key="1">
    <source>
        <dbReference type="ARBA" id="ARBA00004141"/>
    </source>
</evidence>
<dbReference type="InterPro" id="IPR007016">
    <property type="entry name" value="O-antigen_ligase-rel_domated"/>
</dbReference>
<feature type="transmembrane region" description="Helical" evidence="5">
    <location>
        <begin position="328"/>
        <end position="347"/>
    </location>
</feature>
<evidence type="ECO:0000313" key="7">
    <source>
        <dbReference type="EMBL" id="QTC86318.1"/>
    </source>
</evidence>
<organism evidence="7 8">
    <name type="scientific">Brevundimonas pondensis</name>
    <dbReference type="NCBI Taxonomy" id="2774189"/>
    <lineage>
        <taxon>Bacteria</taxon>
        <taxon>Pseudomonadati</taxon>
        <taxon>Pseudomonadota</taxon>
        <taxon>Alphaproteobacteria</taxon>
        <taxon>Caulobacterales</taxon>
        <taxon>Caulobacteraceae</taxon>
        <taxon>Brevundimonas</taxon>
    </lineage>
</organism>
<reference evidence="7 8" key="1">
    <citation type="submission" date="2020-09" db="EMBL/GenBank/DDBJ databases">
        <title>Brevundimonas sp. LVF1 isolated from an oligotrophic pond in Goettingen, Germany.</title>
        <authorList>
            <person name="Friedrich I."/>
            <person name="Klassen A."/>
            <person name="Neubauer H."/>
            <person name="Schneider D."/>
            <person name="Hertel R."/>
            <person name="Daniel R."/>
        </authorList>
    </citation>
    <scope>NUCLEOTIDE SEQUENCE [LARGE SCALE GENOMIC DNA]</scope>
    <source>
        <strain evidence="7 8">LVF1</strain>
    </source>
</reference>
<feature type="domain" description="O-antigen ligase-related" evidence="6">
    <location>
        <begin position="192"/>
        <end position="336"/>
    </location>
</feature>
<evidence type="ECO:0000256" key="5">
    <source>
        <dbReference type="SAM" id="Phobius"/>
    </source>
</evidence>
<keyword evidence="3 5" id="KW-1133">Transmembrane helix</keyword>
<sequence>MIRPGPPLWEQVAAGFILCMLTGALIGPVLAPDQGETPLLRLFWLPVYALVAGLTVLRFKTVIKAWPAILAWACIVGLAFASKYWSIDPSTTSRRVIAMVISGAFAMYLGSTFHGPHLPRLLARCALIMGVLSVFMVFAVPSIGVHHDINAGMWRGIWYEKNQMGIVMAAGGTAAAAWMASEDRLRPVPLLTILVCIGLVLATRSKTSLLCVMLGVGMVAALWTLKRGGPALAVAAVWMGVVGGAVGWWLWTYESAEILAALGKDPSLTGRTGIWDALFTKIAERPWTGYGYNAFWGKESEPALWVRYQTGWLVPSAHNGWIDLLVQLGWPGAVLVGTIMAASYLLTLLRLPTAGLREGFWGIAYLSVYILLTLSESVLVSAQNMPWTLCLAILARAVYPEPRTERATLAPSRRRAYQTGPRIASDCTDGRPLLYPRRR</sequence>
<keyword evidence="4 5" id="KW-0472">Membrane</keyword>
<evidence type="ECO:0000313" key="8">
    <source>
        <dbReference type="Proteomes" id="UP000663942"/>
    </source>
</evidence>
<dbReference type="InterPro" id="IPR051533">
    <property type="entry name" value="WaaL-like"/>
</dbReference>
<dbReference type="Proteomes" id="UP000663942">
    <property type="component" value="Chromosome"/>
</dbReference>
<dbReference type="Pfam" id="PF04932">
    <property type="entry name" value="Wzy_C"/>
    <property type="match status" value="1"/>
</dbReference>
<feature type="transmembrane region" description="Helical" evidence="5">
    <location>
        <begin position="42"/>
        <end position="59"/>
    </location>
</feature>
<evidence type="ECO:0000259" key="6">
    <source>
        <dbReference type="Pfam" id="PF04932"/>
    </source>
</evidence>
<feature type="transmembrane region" description="Helical" evidence="5">
    <location>
        <begin position="121"/>
        <end position="143"/>
    </location>
</feature>
<protein>
    <submittedName>
        <fullName evidence="7">O-antigen ligase family protein</fullName>
    </submittedName>
</protein>
<keyword evidence="7" id="KW-0436">Ligase</keyword>
<accession>A0ABX7SH45</accession>
<feature type="transmembrane region" description="Helical" evidence="5">
    <location>
        <begin position="186"/>
        <end position="202"/>
    </location>
</feature>
<dbReference type="RefSeq" id="WP_207821564.1">
    <property type="nucleotide sequence ID" value="NZ_CP062006.1"/>
</dbReference>
<feature type="transmembrane region" description="Helical" evidence="5">
    <location>
        <begin position="209"/>
        <end position="225"/>
    </location>
</feature>
<dbReference type="EMBL" id="CP062006">
    <property type="protein sequence ID" value="QTC86318.1"/>
    <property type="molecule type" value="Genomic_DNA"/>
</dbReference>
<keyword evidence="8" id="KW-1185">Reference proteome</keyword>
<feature type="transmembrane region" description="Helical" evidence="5">
    <location>
        <begin position="359"/>
        <end position="379"/>
    </location>
</feature>
<feature type="transmembrane region" description="Helical" evidence="5">
    <location>
        <begin position="65"/>
        <end position="84"/>
    </location>
</feature>
<feature type="transmembrane region" description="Helical" evidence="5">
    <location>
        <begin position="12"/>
        <end position="30"/>
    </location>
</feature>
<feature type="transmembrane region" description="Helical" evidence="5">
    <location>
        <begin position="231"/>
        <end position="251"/>
    </location>
</feature>
<evidence type="ECO:0000256" key="3">
    <source>
        <dbReference type="ARBA" id="ARBA00022989"/>
    </source>
</evidence>
<dbReference type="PANTHER" id="PTHR37422:SF17">
    <property type="entry name" value="O-ANTIGEN LIGASE"/>
    <property type="match status" value="1"/>
</dbReference>
<dbReference type="PANTHER" id="PTHR37422">
    <property type="entry name" value="TEICHURONIC ACID BIOSYNTHESIS PROTEIN TUAE"/>
    <property type="match status" value="1"/>
</dbReference>
<comment type="subcellular location">
    <subcellularLocation>
        <location evidence="1">Membrane</location>
        <topology evidence="1">Multi-pass membrane protein</topology>
    </subcellularLocation>
</comment>
<keyword evidence="2 5" id="KW-0812">Transmembrane</keyword>
<evidence type="ECO:0000256" key="4">
    <source>
        <dbReference type="ARBA" id="ARBA00023136"/>
    </source>
</evidence>
<dbReference type="GO" id="GO:0016874">
    <property type="term" value="F:ligase activity"/>
    <property type="evidence" value="ECO:0007669"/>
    <property type="project" value="UniProtKB-KW"/>
</dbReference>
<feature type="transmembrane region" description="Helical" evidence="5">
    <location>
        <begin position="96"/>
        <end position="115"/>
    </location>
</feature>
<name>A0ABX7SH45_9CAUL</name>